<dbReference type="AlphaFoldDB" id="A0A820AG03"/>
<reference evidence="3" key="1">
    <citation type="submission" date="2021-02" db="EMBL/GenBank/DDBJ databases">
        <authorList>
            <person name="Nowell W R."/>
        </authorList>
    </citation>
    <scope>NUCLEOTIDE SEQUENCE</scope>
</reference>
<feature type="domain" description="AMP-dependent synthetase/ligase" evidence="2">
    <location>
        <begin position="1"/>
        <end position="160"/>
    </location>
</feature>
<comment type="caution">
    <text evidence="3">The sequence shown here is derived from an EMBL/GenBank/DDBJ whole genome shotgun (WGS) entry which is preliminary data.</text>
</comment>
<keyword evidence="1" id="KW-0732">Signal</keyword>
<evidence type="ECO:0000313" key="4">
    <source>
        <dbReference type="Proteomes" id="UP000663844"/>
    </source>
</evidence>
<organism evidence="3 4">
    <name type="scientific">Adineta steineri</name>
    <dbReference type="NCBI Taxonomy" id="433720"/>
    <lineage>
        <taxon>Eukaryota</taxon>
        <taxon>Metazoa</taxon>
        <taxon>Spiralia</taxon>
        <taxon>Gnathifera</taxon>
        <taxon>Rotifera</taxon>
        <taxon>Eurotatoria</taxon>
        <taxon>Bdelloidea</taxon>
        <taxon>Adinetida</taxon>
        <taxon>Adinetidae</taxon>
        <taxon>Adineta</taxon>
    </lineage>
</organism>
<accession>A0A820AG03</accession>
<dbReference type="PANTHER" id="PTHR45527:SF1">
    <property type="entry name" value="FATTY ACID SYNTHASE"/>
    <property type="match status" value="1"/>
</dbReference>
<dbReference type="Proteomes" id="UP000663844">
    <property type="component" value="Unassembled WGS sequence"/>
</dbReference>
<feature type="chain" id="PRO_5032743841" description="AMP-dependent synthetase/ligase domain-containing protein" evidence="1">
    <location>
        <begin position="20"/>
        <end position="172"/>
    </location>
</feature>
<dbReference type="Pfam" id="PF00501">
    <property type="entry name" value="AMP-binding"/>
    <property type="match status" value="1"/>
</dbReference>
<evidence type="ECO:0000256" key="1">
    <source>
        <dbReference type="SAM" id="SignalP"/>
    </source>
</evidence>
<name>A0A820AG03_9BILA</name>
<dbReference type="GO" id="GO:0043041">
    <property type="term" value="P:amino acid activation for nonribosomal peptide biosynthetic process"/>
    <property type="evidence" value="ECO:0007669"/>
    <property type="project" value="TreeGrafter"/>
</dbReference>
<dbReference type="InterPro" id="IPR000873">
    <property type="entry name" value="AMP-dep_synth/lig_dom"/>
</dbReference>
<gene>
    <name evidence="3" type="ORF">OXD698_LOCUS40373</name>
</gene>
<dbReference type="GO" id="GO:0031177">
    <property type="term" value="F:phosphopantetheine binding"/>
    <property type="evidence" value="ECO:0007669"/>
    <property type="project" value="TreeGrafter"/>
</dbReference>
<dbReference type="Gene3D" id="3.40.50.980">
    <property type="match status" value="2"/>
</dbReference>
<dbReference type="SUPFAM" id="SSF56801">
    <property type="entry name" value="Acetyl-CoA synthetase-like"/>
    <property type="match status" value="1"/>
</dbReference>
<feature type="signal peptide" evidence="1">
    <location>
        <begin position="1"/>
        <end position="19"/>
    </location>
</feature>
<dbReference type="GO" id="GO:0005737">
    <property type="term" value="C:cytoplasm"/>
    <property type="evidence" value="ECO:0007669"/>
    <property type="project" value="TreeGrafter"/>
</dbReference>
<proteinExistence type="predicted"/>
<feature type="non-terminal residue" evidence="3">
    <location>
        <position position="1"/>
    </location>
</feature>
<evidence type="ECO:0000259" key="2">
    <source>
        <dbReference type="Pfam" id="PF00501"/>
    </source>
</evidence>
<dbReference type="EMBL" id="CAJOAZ010008859">
    <property type="protein sequence ID" value="CAF4192606.1"/>
    <property type="molecule type" value="Genomic_DNA"/>
</dbReference>
<dbReference type="GO" id="GO:0044550">
    <property type="term" value="P:secondary metabolite biosynthetic process"/>
    <property type="evidence" value="ECO:0007669"/>
    <property type="project" value="TreeGrafter"/>
</dbReference>
<evidence type="ECO:0000313" key="3">
    <source>
        <dbReference type="EMBL" id="CAF4192606.1"/>
    </source>
</evidence>
<dbReference type="PANTHER" id="PTHR45527">
    <property type="entry name" value="NONRIBOSOMAL PEPTIDE SYNTHETASE"/>
    <property type="match status" value="1"/>
</dbReference>
<protein>
    <recommendedName>
        <fullName evidence="2">AMP-dependent synthetase/ligase domain-containing protein</fullName>
    </recommendedName>
</protein>
<sequence>MDRSLEMVCGILAILSVGAVYCPLNPEDPPARICSLISETRGRFVLLNGSTRDRFPASAIDILLLTNNNTIASKPVCEMDAAYILCTSGTTGRQKAIVHTNRSLSASIDALIQWDLEVYTSQDQVLQVASCSWAMHLLEMFPPLLLGSTLILLRPGGNLDMIYFTRVLMEQQ</sequence>